<protein>
    <submittedName>
        <fullName evidence="8">Calcium-binding protein</fullName>
    </submittedName>
</protein>
<dbReference type="PANTHER" id="PTHR38340:SF1">
    <property type="entry name" value="S-LAYER PROTEIN"/>
    <property type="match status" value="1"/>
</dbReference>
<evidence type="ECO:0000256" key="4">
    <source>
        <dbReference type="ARBA" id="ARBA00022656"/>
    </source>
</evidence>
<evidence type="ECO:0000256" key="3">
    <source>
        <dbReference type="ARBA" id="ARBA00022525"/>
    </source>
</evidence>
<dbReference type="InterPro" id="IPR011049">
    <property type="entry name" value="Serralysin-like_metalloprot_C"/>
</dbReference>
<keyword evidence="4" id="KW-0800">Toxin</keyword>
<evidence type="ECO:0000256" key="7">
    <source>
        <dbReference type="ARBA" id="ARBA00023136"/>
    </source>
</evidence>
<evidence type="ECO:0000256" key="2">
    <source>
        <dbReference type="ARBA" id="ARBA00004613"/>
    </source>
</evidence>
<dbReference type="PROSITE" id="PS00330">
    <property type="entry name" value="HEMOLYSIN_CALCIUM"/>
    <property type="match status" value="2"/>
</dbReference>
<dbReference type="EMBL" id="JAROCY010000007">
    <property type="protein sequence ID" value="MDF8333450.1"/>
    <property type="molecule type" value="Genomic_DNA"/>
</dbReference>
<sequence length="558" mass="56726">MTVYQGTDGFDYMVGTDGSDSFRPLLGIGDEVYGRGGFDTLLVDYSNIAGPHYASARLGFESGTLGGTFETFVTPNRLHVAEVERLVAKFGAADDAFTYSATELPWGTELTVNAGAGQDQLALDMAQVAGMRLVVGATGVAATNFGARFLGFERFVVKTGAGANTITTAAGADSVSVGLGESRISTGAGDDVIRSVGGADRIDAGEGEDTWRLDLTASASAASLAKNGLTGVASAGTAGKAIGLEWLLAKLGAGNDRIVLTDDRATTVEAGGGDDSFIVTRANGVKLEGGAGYDTLRLDFRGVSEAVDGELGIAAAGDIVGTFGAYATSFGGKYFFDTYHARAGFGGIERLDAILGSGNDSVVLSAGGLGAGNRLTLNGGEGEDTVRLGLGVDAAVAMTVDSAGAIRVGGLTLAGFEHFEIFGTDGNDRIFGGSGDDLLNGGRGSDSLTGGLGSDRFHLDVYGTAGERDVIRDFQAGQDRIVLDLDGFAALSGEAGQQIAAAEFITGPRALTADQHVIYDQASGRLWYDEDGSGGAAQVLVAILIGAPALSAGDFLLG</sequence>
<dbReference type="Pfam" id="PF00353">
    <property type="entry name" value="HemolysinCabind"/>
    <property type="match status" value="5"/>
</dbReference>
<gene>
    <name evidence="8" type="ORF">POM99_09575</name>
</gene>
<proteinExistence type="predicted"/>
<accession>A0ABT6CK53</accession>
<dbReference type="PRINTS" id="PR01488">
    <property type="entry name" value="RTXTOXINA"/>
</dbReference>
<evidence type="ECO:0000256" key="6">
    <source>
        <dbReference type="ARBA" id="ARBA00023026"/>
    </source>
</evidence>
<name>A0ABT6CK53_9SPHN</name>
<dbReference type="Proteomes" id="UP001222770">
    <property type="component" value="Unassembled WGS sequence"/>
</dbReference>
<dbReference type="InterPro" id="IPR003995">
    <property type="entry name" value="RTX_toxin_determinant-A"/>
</dbReference>
<evidence type="ECO:0000256" key="1">
    <source>
        <dbReference type="ARBA" id="ARBA00004370"/>
    </source>
</evidence>
<dbReference type="PANTHER" id="PTHR38340">
    <property type="entry name" value="S-LAYER PROTEIN"/>
    <property type="match status" value="1"/>
</dbReference>
<evidence type="ECO:0000313" key="9">
    <source>
        <dbReference type="Proteomes" id="UP001222770"/>
    </source>
</evidence>
<keyword evidence="9" id="KW-1185">Reference proteome</keyword>
<comment type="caution">
    <text evidence="8">The sequence shown here is derived from an EMBL/GenBank/DDBJ whole genome shotgun (WGS) entry which is preliminary data.</text>
</comment>
<dbReference type="InterPro" id="IPR018511">
    <property type="entry name" value="Hemolysin-typ_Ca-bd_CS"/>
</dbReference>
<keyword evidence="7" id="KW-0472">Membrane</keyword>
<dbReference type="PRINTS" id="PR00313">
    <property type="entry name" value="CABNDNGRPT"/>
</dbReference>
<dbReference type="Gene3D" id="2.150.10.10">
    <property type="entry name" value="Serralysin-like metalloprotease, C-terminal"/>
    <property type="match status" value="2"/>
</dbReference>
<comment type="subcellular location">
    <subcellularLocation>
        <location evidence="1">Membrane</location>
    </subcellularLocation>
    <subcellularLocation>
        <location evidence="2">Secreted</location>
    </subcellularLocation>
</comment>
<dbReference type="RefSeq" id="WP_277277163.1">
    <property type="nucleotide sequence ID" value="NZ_JAROCY010000007.1"/>
</dbReference>
<dbReference type="InterPro" id="IPR050557">
    <property type="entry name" value="RTX_toxin/Mannuronan_C5-epim"/>
</dbReference>
<organism evidence="8 9">
    <name type="scientific">Novosphingobium cyanobacteriorum</name>
    <dbReference type="NCBI Taxonomy" id="3024215"/>
    <lineage>
        <taxon>Bacteria</taxon>
        <taxon>Pseudomonadati</taxon>
        <taxon>Pseudomonadota</taxon>
        <taxon>Alphaproteobacteria</taxon>
        <taxon>Sphingomonadales</taxon>
        <taxon>Sphingomonadaceae</taxon>
        <taxon>Novosphingobium</taxon>
    </lineage>
</organism>
<dbReference type="SUPFAM" id="SSF51120">
    <property type="entry name" value="beta-Roll"/>
    <property type="match status" value="2"/>
</dbReference>
<dbReference type="InterPro" id="IPR001343">
    <property type="entry name" value="Hemolysn_Ca-bd"/>
</dbReference>
<reference evidence="8 9" key="1">
    <citation type="submission" date="2023-03" db="EMBL/GenBank/DDBJ databases">
        <title>Novosphingobium cyanobacteriorum sp. nov., isolated from a eutrophic reservoir during the Microcystis bloom period.</title>
        <authorList>
            <person name="Kang M."/>
            <person name="Le V."/>
            <person name="Ko S.-R."/>
            <person name="Lee S.-A."/>
            <person name="Ahn C.-Y."/>
        </authorList>
    </citation>
    <scope>NUCLEOTIDE SEQUENCE [LARGE SCALE GENOMIC DNA]</scope>
    <source>
        <strain evidence="8 9">HBC54</strain>
    </source>
</reference>
<keyword evidence="3" id="KW-0964">Secreted</keyword>
<evidence type="ECO:0000313" key="8">
    <source>
        <dbReference type="EMBL" id="MDF8333450.1"/>
    </source>
</evidence>
<keyword evidence="6" id="KW-0843">Virulence</keyword>
<dbReference type="Gene3D" id="2.160.20.160">
    <property type="match status" value="1"/>
</dbReference>
<keyword evidence="5" id="KW-0677">Repeat</keyword>
<evidence type="ECO:0000256" key="5">
    <source>
        <dbReference type="ARBA" id="ARBA00022737"/>
    </source>
</evidence>